<evidence type="ECO:0000313" key="3">
    <source>
        <dbReference type="EMBL" id="RFS81514.1"/>
    </source>
</evidence>
<evidence type="ECO:0000259" key="2">
    <source>
        <dbReference type="Pfam" id="PF19044"/>
    </source>
</evidence>
<feature type="domain" description="TraG P-loop" evidence="2">
    <location>
        <begin position="456"/>
        <end position="551"/>
    </location>
</feature>
<keyword evidence="4" id="KW-1185">Reference proteome</keyword>
<dbReference type="InterPro" id="IPR051162">
    <property type="entry name" value="T4SS_component"/>
</dbReference>
<gene>
    <name evidence="3" type="ORF">D0T12_31695</name>
</gene>
<dbReference type="Gene3D" id="1.10.8.730">
    <property type="match status" value="1"/>
</dbReference>
<dbReference type="Pfam" id="PF01935">
    <property type="entry name" value="DUF87"/>
    <property type="match status" value="1"/>
</dbReference>
<dbReference type="InterPro" id="IPR027417">
    <property type="entry name" value="P-loop_NTPase"/>
</dbReference>
<name>A0A372G7Y9_9ACTN</name>
<dbReference type="EMBL" id="QVNQ01000013">
    <property type="protein sequence ID" value="RFS81514.1"/>
    <property type="molecule type" value="Genomic_DNA"/>
</dbReference>
<dbReference type="Gene3D" id="3.40.50.300">
    <property type="entry name" value="P-loop containing nucleotide triphosphate hydrolases"/>
    <property type="match status" value="1"/>
</dbReference>
<dbReference type="Pfam" id="PF19044">
    <property type="entry name" value="P-loop_TraG"/>
    <property type="match status" value="1"/>
</dbReference>
<feature type="domain" description="Helicase HerA central" evidence="1">
    <location>
        <begin position="250"/>
        <end position="310"/>
    </location>
</feature>
<dbReference type="InterPro" id="IPR002789">
    <property type="entry name" value="HerA_central"/>
</dbReference>
<dbReference type="PANTHER" id="PTHR30121:SF6">
    <property type="entry name" value="SLR6007 PROTEIN"/>
    <property type="match status" value="1"/>
</dbReference>
<protein>
    <submittedName>
        <fullName evidence="3">DUF87 domain-containing protein</fullName>
    </submittedName>
</protein>
<dbReference type="AlphaFoldDB" id="A0A372G7Y9"/>
<sequence length="607" mass="64882">MTLLKTARSRLRFGTGTRPQTGPATVGPDAIEVGTRTLNLSDGVCASFAITGYPAEVGPGWLEPLLTYPGRVEVAIHIEPTPPTEAADRLRRQLARLESSARSDAEHGRLEDFQATAAAEDARGLAAALARGQTKLFRVGLYFTVHAPGQEALEAECSQVRALASSLLLDAAPATFRPLQGLTTTLPIGVDGLRMRRTFDTQALAASFPFSSPDLDAPITDTTVLYGINTASSSLVLWDRWGLDNHNSVVLARSGAGKSYLTKLEILRSLYAGVEVAVIDPEDEYARLCGAVGGSHISLGSPGVRLNPFDLPAFNAGTDAFTRRALFLHTLIGVLLDEPLDPAGKAALDRAIVEVYARAGITSDPRTWTRPAPLLADLATALRDDTEDPRAGEVAARLAPFVTGTHRDLFDGTTTTRPDGHLLVFSLRDLPDELRAAGTLLALDAVWRRVSNPRDRKRRLVVVDEAWLLMREPDGAKFLFRLAKSARKYWCALAVVTQDAADLLGTGLGQAVVANATTQILLRQAPQAIDAVGDAFNLSEGERQFLLACSRGEGLLAAGSHRVSFQAIASPAEHSVITSDPAELAALDAGSRADLAIDTDDELDIEP</sequence>
<reference evidence="3 4" key="1">
    <citation type="submission" date="2018-08" db="EMBL/GenBank/DDBJ databases">
        <title>Actinomadura spongicola sp. nov., isolated from marine sponge Leucetta chagosensis.</title>
        <authorList>
            <person name="Li L."/>
            <person name="Lin H.W."/>
        </authorList>
    </citation>
    <scope>NUCLEOTIDE SEQUENCE [LARGE SCALE GENOMIC DNA]</scope>
    <source>
        <strain evidence="3 4">LHW52907</strain>
    </source>
</reference>
<evidence type="ECO:0000259" key="1">
    <source>
        <dbReference type="Pfam" id="PF01935"/>
    </source>
</evidence>
<proteinExistence type="predicted"/>
<dbReference type="CDD" id="cd01127">
    <property type="entry name" value="TrwB_TraG_TraD_VirD4"/>
    <property type="match status" value="1"/>
</dbReference>
<comment type="caution">
    <text evidence="3">The sequence shown here is derived from an EMBL/GenBank/DDBJ whole genome shotgun (WGS) entry which is preliminary data.</text>
</comment>
<evidence type="ECO:0000313" key="4">
    <source>
        <dbReference type="Proteomes" id="UP000262882"/>
    </source>
</evidence>
<dbReference type="PANTHER" id="PTHR30121">
    <property type="entry name" value="UNCHARACTERIZED PROTEIN YJGR-RELATED"/>
    <property type="match status" value="1"/>
</dbReference>
<accession>A0A372G7Y9</accession>
<dbReference type="SUPFAM" id="SSF52540">
    <property type="entry name" value="P-loop containing nucleoside triphosphate hydrolases"/>
    <property type="match status" value="1"/>
</dbReference>
<organism evidence="3 4">
    <name type="scientific">Actinomadura spongiicola</name>
    <dbReference type="NCBI Taxonomy" id="2303421"/>
    <lineage>
        <taxon>Bacteria</taxon>
        <taxon>Bacillati</taxon>
        <taxon>Actinomycetota</taxon>
        <taxon>Actinomycetes</taxon>
        <taxon>Streptosporangiales</taxon>
        <taxon>Thermomonosporaceae</taxon>
        <taxon>Actinomadura</taxon>
    </lineage>
</organism>
<dbReference type="Proteomes" id="UP000262882">
    <property type="component" value="Unassembled WGS sequence"/>
</dbReference>
<dbReference type="InterPro" id="IPR043964">
    <property type="entry name" value="P-loop_TraG"/>
</dbReference>